<keyword evidence="1" id="KW-1133">Transmembrane helix</keyword>
<dbReference type="Proteomes" id="UP000275076">
    <property type="component" value="Unassembled WGS sequence"/>
</dbReference>
<evidence type="ECO:0000313" key="2">
    <source>
        <dbReference type="EMBL" id="RSL32166.1"/>
    </source>
</evidence>
<organism evidence="2 3">
    <name type="scientific">Salibacterium salarium</name>
    <dbReference type="NCBI Taxonomy" id="284579"/>
    <lineage>
        <taxon>Bacteria</taxon>
        <taxon>Bacillati</taxon>
        <taxon>Bacillota</taxon>
        <taxon>Bacilli</taxon>
        <taxon>Bacillales</taxon>
        <taxon>Bacillaceae</taxon>
    </lineage>
</organism>
<protein>
    <submittedName>
        <fullName evidence="2">Uncharacterized protein</fullName>
    </submittedName>
</protein>
<feature type="transmembrane region" description="Helical" evidence="1">
    <location>
        <begin position="194"/>
        <end position="215"/>
    </location>
</feature>
<feature type="transmembrane region" description="Helical" evidence="1">
    <location>
        <begin position="49"/>
        <end position="66"/>
    </location>
</feature>
<keyword evidence="1" id="KW-0472">Membrane</keyword>
<feature type="transmembrane region" description="Helical" evidence="1">
    <location>
        <begin position="72"/>
        <end position="93"/>
    </location>
</feature>
<evidence type="ECO:0000256" key="1">
    <source>
        <dbReference type="SAM" id="Phobius"/>
    </source>
</evidence>
<dbReference type="EMBL" id="RBVX01000017">
    <property type="protein sequence ID" value="RSL32166.1"/>
    <property type="molecule type" value="Genomic_DNA"/>
</dbReference>
<keyword evidence="1" id="KW-0812">Transmembrane</keyword>
<feature type="transmembrane region" description="Helical" evidence="1">
    <location>
        <begin position="235"/>
        <end position="257"/>
    </location>
</feature>
<gene>
    <name evidence="2" type="ORF">D7Z54_17220</name>
</gene>
<feature type="transmembrane region" description="Helical" evidence="1">
    <location>
        <begin position="153"/>
        <end position="182"/>
    </location>
</feature>
<comment type="caution">
    <text evidence="2">The sequence shown here is derived from an EMBL/GenBank/DDBJ whole genome shotgun (WGS) entry which is preliminary data.</text>
</comment>
<sequence length="258" mass="29393">MLLPVLWLNSLLFLGVDWKLHQRKWGTMTLTAIDQTESMEENRRMKKKGLEMGVAITAFVVLVLIGSEALHLGFLFVVTIAIIPFSFAWASFIKKRKTFAKLGYSMAKHNTTNLHGLFFLFLSAGFFVELMPYTSPFEYINTIIQQVYESNMYFLLFMVIGMFIFVLAFAGFHPLVTIALLIPFLDPFMHELTFGLSLTILSSAICTLMIGPFNVTPAVLGMYIHMNPYKVSMKNIGFAFLFMVWNISMAYGITLILR</sequence>
<name>A0A3R9QS42_9BACI</name>
<proteinExistence type="predicted"/>
<feature type="transmembrane region" description="Helical" evidence="1">
    <location>
        <begin position="114"/>
        <end position="133"/>
    </location>
</feature>
<reference evidence="2 3" key="1">
    <citation type="submission" date="2018-10" db="EMBL/GenBank/DDBJ databases">
        <title>Draft genome sequence of Bacillus salarius IM0101, isolated from a hypersaline soil in Inner Mongolia, China.</title>
        <authorList>
            <person name="Yamprayoonswat W."/>
            <person name="Boonvisut S."/>
            <person name="Jumpathong W."/>
            <person name="Sittihan S."/>
            <person name="Ruangsuj P."/>
            <person name="Wanthongcharoen S."/>
            <person name="Thongpramul N."/>
            <person name="Pimmason S."/>
            <person name="Yu B."/>
            <person name="Yasawong M."/>
        </authorList>
    </citation>
    <scope>NUCLEOTIDE SEQUENCE [LARGE SCALE GENOMIC DNA]</scope>
    <source>
        <strain evidence="2 3">IM0101</strain>
    </source>
</reference>
<evidence type="ECO:0000313" key="3">
    <source>
        <dbReference type="Proteomes" id="UP000275076"/>
    </source>
</evidence>
<keyword evidence="3" id="KW-1185">Reference proteome</keyword>
<dbReference type="AlphaFoldDB" id="A0A3R9QS42"/>
<accession>A0A3R9QS42</accession>